<evidence type="ECO:0000313" key="1">
    <source>
        <dbReference type="EMBL" id="GIY28278.1"/>
    </source>
</evidence>
<keyword evidence="2" id="KW-1185">Reference proteome</keyword>
<name>A0AAV4S8I6_9ARAC</name>
<evidence type="ECO:0008006" key="3">
    <source>
        <dbReference type="Google" id="ProtNLM"/>
    </source>
</evidence>
<dbReference type="InterPro" id="IPR009072">
    <property type="entry name" value="Histone-fold"/>
</dbReference>
<accession>A0AAV4S8I6</accession>
<proteinExistence type="predicted"/>
<protein>
    <recommendedName>
        <fullName evidence="3">Histone H2A</fullName>
    </recommendedName>
</protein>
<organism evidence="1 2">
    <name type="scientific">Caerostris darwini</name>
    <dbReference type="NCBI Taxonomy" id="1538125"/>
    <lineage>
        <taxon>Eukaryota</taxon>
        <taxon>Metazoa</taxon>
        <taxon>Ecdysozoa</taxon>
        <taxon>Arthropoda</taxon>
        <taxon>Chelicerata</taxon>
        <taxon>Arachnida</taxon>
        <taxon>Araneae</taxon>
        <taxon>Araneomorphae</taxon>
        <taxon>Entelegynae</taxon>
        <taxon>Araneoidea</taxon>
        <taxon>Araneidae</taxon>
        <taxon>Caerostris</taxon>
    </lineage>
</organism>
<dbReference type="Proteomes" id="UP001054837">
    <property type="component" value="Unassembled WGS sequence"/>
</dbReference>
<dbReference type="GO" id="GO:0046982">
    <property type="term" value="F:protein heterodimerization activity"/>
    <property type="evidence" value="ECO:0007669"/>
    <property type="project" value="InterPro"/>
</dbReference>
<sequence length="92" mass="10449">MSKRSKDPSYNNNKDIYFNIQAIHDTLQEMFKGEIDPSSSLYLAAVLQYVATEIIEISIKDKNRKNGEKLSVTVDDINKAIQGDKDLSKLLK</sequence>
<reference evidence="1 2" key="1">
    <citation type="submission" date="2021-06" db="EMBL/GenBank/DDBJ databases">
        <title>Caerostris darwini draft genome.</title>
        <authorList>
            <person name="Kono N."/>
            <person name="Arakawa K."/>
        </authorList>
    </citation>
    <scope>NUCLEOTIDE SEQUENCE [LARGE SCALE GENOMIC DNA]</scope>
</reference>
<dbReference type="SUPFAM" id="SSF47113">
    <property type="entry name" value="Histone-fold"/>
    <property type="match status" value="1"/>
</dbReference>
<evidence type="ECO:0000313" key="2">
    <source>
        <dbReference type="Proteomes" id="UP001054837"/>
    </source>
</evidence>
<dbReference type="EMBL" id="BPLQ01007158">
    <property type="protein sequence ID" value="GIY28278.1"/>
    <property type="molecule type" value="Genomic_DNA"/>
</dbReference>
<gene>
    <name evidence="1" type="ORF">CDAR_511291</name>
</gene>
<dbReference type="AlphaFoldDB" id="A0AAV4S8I6"/>
<comment type="caution">
    <text evidence="1">The sequence shown here is derived from an EMBL/GenBank/DDBJ whole genome shotgun (WGS) entry which is preliminary data.</text>
</comment>
<dbReference type="Gene3D" id="1.10.20.10">
    <property type="entry name" value="Histone, subunit A"/>
    <property type="match status" value="1"/>
</dbReference>